<sequence>MKKKFILVILSFLAINAISSVDKILENISVEKGFEISIFSNTTDAPRQITEGNSGYIFVGSKKGNVYALKDHDGNGKADFSMLIASDMSDSSGVAYYEGSLFIAEIDKVWKIEDIEEKLDRGNSIKDLKKVLITDDLPSDTWHGRKWIKFDQDGSFLVNVGAPCNVCLKDDPRYATIMRFRDSNWSIVARGVRNSIGFDFNPQNNRLYFTDNGRDWLGDNLPSCELNVLLDDGDFFGFPYLHANDVVDPDFGESDHGYEINKPILELGPHVAPTGMAFYSGNHFPKSFKNNAFIALHGSWNSSKKVGYKVIRVEFDENGFVSNHKDFMTGFLSGEQVFGRPASPFEMSDGSLLISDDYSNLIYRVTYKGKS</sequence>
<comment type="caution">
    <text evidence="3">The sequence shown here is derived from an EMBL/GenBank/DDBJ whole genome shotgun (WGS) entry which is preliminary data.</text>
</comment>
<dbReference type="Gene3D" id="2.120.10.30">
    <property type="entry name" value="TolB, C-terminal domain"/>
    <property type="match status" value="1"/>
</dbReference>
<feature type="domain" description="Pyrroloquinoline quinone-dependent pyranose dehydrogenase beta-propeller" evidence="2">
    <location>
        <begin position="260"/>
        <end position="323"/>
    </location>
</feature>
<feature type="signal peptide" evidence="1">
    <location>
        <begin position="1"/>
        <end position="19"/>
    </location>
</feature>
<feature type="chain" id="PRO_5016620632" evidence="1">
    <location>
        <begin position="20"/>
        <end position="371"/>
    </location>
</feature>
<keyword evidence="1" id="KW-0732">Signal</keyword>
<evidence type="ECO:0000313" key="3">
    <source>
        <dbReference type="EMBL" id="RCL41391.1"/>
    </source>
</evidence>
<dbReference type="InterPro" id="IPR011041">
    <property type="entry name" value="Quinoprot_gluc/sorb_DH_b-prop"/>
</dbReference>
<name>A0A368BVX2_9GAMM</name>
<evidence type="ECO:0000313" key="4">
    <source>
        <dbReference type="Proteomes" id="UP000253307"/>
    </source>
</evidence>
<accession>A0A368BVX2</accession>
<dbReference type="InterPro" id="IPR011042">
    <property type="entry name" value="6-blade_b-propeller_TolB-like"/>
</dbReference>
<proteinExistence type="predicted"/>
<dbReference type="PANTHER" id="PTHR33546">
    <property type="entry name" value="LARGE, MULTIFUNCTIONAL SECRETED PROTEIN-RELATED"/>
    <property type="match status" value="1"/>
</dbReference>
<evidence type="ECO:0000259" key="2">
    <source>
        <dbReference type="Pfam" id="PF22807"/>
    </source>
</evidence>
<dbReference type="Pfam" id="PF22807">
    <property type="entry name" value="TrAA12"/>
    <property type="match status" value="1"/>
</dbReference>
<dbReference type="InterPro" id="IPR054539">
    <property type="entry name" value="Beta-prop_PDH"/>
</dbReference>
<reference evidence="3 4" key="1">
    <citation type="journal article" date="2018" name="Microbiome">
        <title>Fine metagenomic profile of the Mediterranean stratified and mixed water columns revealed by assembly and recruitment.</title>
        <authorList>
            <person name="Haro-Moreno J.M."/>
            <person name="Lopez-Perez M."/>
            <person name="De La Torre J.R."/>
            <person name="Picazo A."/>
            <person name="Camacho A."/>
            <person name="Rodriguez-Valera F."/>
        </authorList>
    </citation>
    <scope>NUCLEOTIDE SEQUENCE [LARGE SCALE GENOMIC DNA]</scope>
    <source>
        <strain evidence="3">MED-G82</strain>
    </source>
</reference>
<dbReference type="SUPFAM" id="SSF50952">
    <property type="entry name" value="Soluble quinoprotein glucose dehydrogenase"/>
    <property type="match status" value="1"/>
</dbReference>
<dbReference type="PANTHER" id="PTHR33546:SF1">
    <property type="entry name" value="LARGE, MULTIFUNCTIONAL SECRETED PROTEIN"/>
    <property type="match status" value="1"/>
</dbReference>
<dbReference type="Proteomes" id="UP000253307">
    <property type="component" value="Unassembled WGS sequence"/>
</dbReference>
<evidence type="ECO:0000256" key="1">
    <source>
        <dbReference type="SAM" id="SignalP"/>
    </source>
</evidence>
<protein>
    <submittedName>
        <fullName evidence="3">Sorbosone dehydrogenase family protein</fullName>
    </submittedName>
</protein>
<gene>
    <name evidence="3" type="ORF">DBW96_02425</name>
</gene>
<dbReference type="EMBL" id="QOPE01000014">
    <property type="protein sequence ID" value="RCL41391.1"/>
    <property type="molecule type" value="Genomic_DNA"/>
</dbReference>
<organism evidence="3 4">
    <name type="scientific">SAR86 cluster bacterium</name>
    <dbReference type="NCBI Taxonomy" id="2030880"/>
    <lineage>
        <taxon>Bacteria</taxon>
        <taxon>Pseudomonadati</taxon>
        <taxon>Pseudomonadota</taxon>
        <taxon>Gammaproteobacteria</taxon>
        <taxon>SAR86 cluster</taxon>
    </lineage>
</organism>
<dbReference type="AlphaFoldDB" id="A0A368BVX2"/>